<sequence>MTHEVAMVESDPSQATDASGWSAARYNQVASFVYSSAFTSPVLELLAPQAGERIVDFGCGSGEITLELKKAVGSDGRVVGVDSSSSMIDKAKLAGLEHAFVADIQTPADLPEALLASTNQFDAVFSNAALHWCKRDPMGVMLSVKRMLKPGGRFVGEMGGFMNCVGVRSALHVALRRRNHDPVTMDPWYFPSVHDYQSLLSSAGFKVLHISLNPRYTPILAGLGAWLELFVRHSFLRELGDEEAKEVINEVAELCAVDSQDAQGQWALMYMRLRFHAVLSAP</sequence>
<proteinExistence type="predicted"/>
<dbReference type="PANTHER" id="PTHR43861">
    <property type="entry name" value="TRANS-ACONITATE 2-METHYLTRANSFERASE-RELATED"/>
    <property type="match status" value="1"/>
</dbReference>
<protein>
    <recommendedName>
        <fullName evidence="1">Methyltransferase type 11 domain-containing protein</fullName>
    </recommendedName>
</protein>
<dbReference type="RefSeq" id="XP_036627987.1">
    <property type="nucleotide sequence ID" value="XM_036780604.1"/>
</dbReference>
<dbReference type="GO" id="GO:0008757">
    <property type="term" value="F:S-adenosylmethionine-dependent methyltransferase activity"/>
    <property type="evidence" value="ECO:0007669"/>
    <property type="project" value="InterPro"/>
</dbReference>
<evidence type="ECO:0000313" key="3">
    <source>
        <dbReference type="Proteomes" id="UP000623687"/>
    </source>
</evidence>
<evidence type="ECO:0000313" key="2">
    <source>
        <dbReference type="EMBL" id="KAF7422955.1"/>
    </source>
</evidence>
<dbReference type="Gene3D" id="3.40.50.150">
    <property type="entry name" value="Vaccinia Virus protein VP39"/>
    <property type="match status" value="1"/>
</dbReference>
<reference evidence="2" key="1">
    <citation type="submission" date="2019-07" db="EMBL/GenBank/DDBJ databases">
        <authorList>
            <person name="Palmer J.M."/>
        </authorList>
    </citation>
    <scope>NUCLEOTIDE SEQUENCE</scope>
    <source>
        <strain evidence="2">PC9</strain>
    </source>
</reference>
<dbReference type="SUPFAM" id="SSF53335">
    <property type="entry name" value="S-adenosyl-L-methionine-dependent methyltransferases"/>
    <property type="match status" value="1"/>
</dbReference>
<dbReference type="Proteomes" id="UP000623687">
    <property type="component" value="Unassembled WGS sequence"/>
</dbReference>
<feature type="domain" description="Methyltransferase type 11" evidence="1">
    <location>
        <begin position="55"/>
        <end position="155"/>
    </location>
</feature>
<dbReference type="CDD" id="cd02440">
    <property type="entry name" value="AdoMet_MTases"/>
    <property type="match status" value="1"/>
</dbReference>
<dbReference type="PANTHER" id="PTHR43861:SF1">
    <property type="entry name" value="TRANS-ACONITATE 2-METHYLTRANSFERASE"/>
    <property type="match status" value="1"/>
</dbReference>
<dbReference type="Pfam" id="PF08241">
    <property type="entry name" value="Methyltransf_11"/>
    <property type="match status" value="1"/>
</dbReference>
<gene>
    <name evidence="2" type="ORF">PC9H_011119</name>
</gene>
<dbReference type="InterPro" id="IPR013216">
    <property type="entry name" value="Methyltransf_11"/>
</dbReference>
<accession>A0A8H7DQC3</accession>
<dbReference type="VEuPathDB" id="FungiDB:PC9H_011119"/>
<comment type="caution">
    <text evidence="2">The sequence shown here is derived from an EMBL/GenBank/DDBJ whole genome shotgun (WGS) entry which is preliminary data.</text>
</comment>
<dbReference type="OrthoDB" id="10017101at2759"/>
<dbReference type="GeneID" id="59380937"/>
<name>A0A8H7DQC3_PLEOS</name>
<dbReference type="AlphaFoldDB" id="A0A8H7DQC3"/>
<evidence type="ECO:0000259" key="1">
    <source>
        <dbReference type="Pfam" id="PF08241"/>
    </source>
</evidence>
<organism evidence="2 3">
    <name type="scientific">Pleurotus ostreatus</name>
    <name type="common">Oyster mushroom</name>
    <name type="synonym">White-rot fungus</name>
    <dbReference type="NCBI Taxonomy" id="5322"/>
    <lineage>
        <taxon>Eukaryota</taxon>
        <taxon>Fungi</taxon>
        <taxon>Dikarya</taxon>
        <taxon>Basidiomycota</taxon>
        <taxon>Agaricomycotina</taxon>
        <taxon>Agaricomycetes</taxon>
        <taxon>Agaricomycetidae</taxon>
        <taxon>Agaricales</taxon>
        <taxon>Pleurotineae</taxon>
        <taxon>Pleurotaceae</taxon>
        <taxon>Pleurotus</taxon>
    </lineage>
</organism>
<dbReference type="EMBL" id="JACETU010000008">
    <property type="protein sequence ID" value="KAF7422955.1"/>
    <property type="molecule type" value="Genomic_DNA"/>
</dbReference>
<dbReference type="InterPro" id="IPR029063">
    <property type="entry name" value="SAM-dependent_MTases_sf"/>
</dbReference>
<keyword evidence="3" id="KW-1185">Reference proteome</keyword>